<reference evidence="1" key="1">
    <citation type="submission" date="2014-11" db="EMBL/GenBank/DDBJ databases">
        <authorList>
            <person name="Amaro Gonzalez C."/>
        </authorList>
    </citation>
    <scope>NUCLEOTIDE SEQUENCE</scope>
</reference>
<evidence type="ECO:0000313" key="1">
    <source>
        <dbReference type="EMBL" id="JAH81154.1"/>
    </source>
</evidence>
<organism evidence="1">
    <name type="scientific">Anguilla anguilla</name>
    <name type="common">European freshwater eel</name>
    <name type="synonym">Muraena anguilla</name>
    <dbReference type="NCBI Taxonomy" id="7936"/>
    <lineage>
        <taxon>Eukaryota</taxon>
        <taxon>Metazoa</taxon>
        <taxon>Chordata</taxon>
        <taxon>Craniata</taxon>
        <taxon>Vertebrata</taxon>
        <taxon>Euteleostomi</taxon>
        <taxon>Actinopterygii</taxon>
        <taxon>Neopterygii</taxon>
        <taxon>Teleostei</taxon>
        <taxon>Anguilliformes</taxon>
        <taxon>Anguillidae</taxon>
        <taxon>Anguilla</taxon>
    </lineage>
</organism>
<protein>
    <submittedName>
        <fullName evidence="1">Uncharacterized protein</fullName>
    </submittedName>
</protein>
<sequence>MLLEGARGMELGGSQRILEQKTKMHPLRKYFFRTCDV</sequence>
<dbReference type="AlphaFoldDB" id="A0A0E9VST0"/>
<dbReference type="EMBL" id="GBXM01027423">
    <property type="protein sequence ID" value="JAH81154.1"/>
    <property type="molecule type" value="Transcribed_RNA"/>
</dbReference>
<name>A0A0E9VST0_ANGAN</name>
<proteinExistence type="predicted"/>
<accession>A0A0E9VST0</accession>
<reference evidence="1" key="2">
    <citation type="journal article" date="2015" name="Fish Shellfish Immunol.">
        <title>Early steps in the European eel (Anguilla anguilla)-Vibrio vulnificus interaction in the gills: Role of the RtxA13 toxin.</title>
        <authorList>
            <person name="Callol A."/>
            <person name="Pajuelo D."/>
            <person name="Ebbesson L."/>
            <person name="Teles M."/>
            <person name="MacKenzie S."/>
            <person name="Amaro C."/>
        </authorList>
    </citation>
    <scope>NUCLEOTIDE SEQUENCE</scope>
</reference>